<keyword evidence="5 10" id="KW-0067">ATP-binding</keyword>
<name>A0ABT4IJC1_9EURY</name>
<evidence type="ECO:0000256" key="5">
    <source>
        <dbReference type="ARBA" id="ARBA00022840"/>
    </source>
</evidence>
<feature type="domain" description="ABC transporter" evidence="9">
    <location>
        <begin position="2"/>
        <end position="199"/>
    </location>
</feature>
<dbReference type="SMART" id="SM00382">
    <property type="entry name" value="AAA"/>
    <property type="match status" value="1"/>
</dbReference>
<dbReference type="CDD" id="cd03225">
    <property type="entry name" value="ABC_cobalt_CbiO_domain1"/>
    <property type="match status" value="1"/>
</dbReference>
<evidence type="ECO:0000256" key="6">
    <source>
        <dbReference type="ARBA" id="ARBA00022967"/>
    </source>
</evidence>
<evidence type="ECO:0000259" key="9">
    <source>
        <dbReference type="PROSITE" id="PS50893"/>
    </source>
</evidence>
<keyword evidence="7" id="KW-0472">Membrane</keyword>
<evidence type="ECO:0000256" key="2">
    <source>
        <dbReference type="ARBA" id="ARBA00022448"/>
    </source>
</evidence>
<dbReference type="PROSITE" id="PS00211">
    <property type="entry name" value="ABC_TRANSPORTER_1"/>
    <property type="match status" value="1"/>
</dbReference>
<evidence type="ECO:0000313" key="11">
    <source>
        <dbReference type="Proteomes" id="UP001141336"/>
    </source>
</evidence>
<sequence length="199" mass="21398">MISVTSLRCGILDIPHLTIPQGITAVTGDNGAGKTTLLRALAGMVLPESGTIIIDGVPPRECEVGCVSEFPDRHLIFSVVHDEIASPLRFAYREPAAVAARVAEVAGRFGITHLLNRECRTLSGGEKMLVGVATALAADPVLLVLDEPDSHLDPETAGELFWKIRDSGCPHVVWSTHSRRIRENADQKLVLAHGLVEQT</sequence>
<keyword evidence="2" id="KW-0813">Transport</keyword>
<keyword evidence="6" id="KW-1278">Translocase</keyword>
<organism evidence="10 11">
    <name type="scientific">Methanocorpusculum vombati</name>
    <dbReference type="NCBI Taxonomy" id="3002864"/>
    <lineage>
        <taxon>Archaea</taxon>
        <taxon>Methanobacteriati</taxon>
        <taxon>Methanobacteriota</taxon>
        <taxon>Stenosarchaea group</taxon>
        <taxon>Methanomicrobia</taxon>
        <taxon>Methanomicrobiales</taxon>
        <taxon>Methanocorpusculaceae</taxon>
        <taxon>Methanocorpusculum</taxon>
    </lineage>
</organism>
<dbReference type="PROSITE" id="PS50893">
    <property type="entry name" value="ABC_TRANSPORTER_2"/>
    <property type="match status" value="1"/>
</dbReference>
<proteinExistence type="predicted"/>
<dbReference type="InterPro" id="IPR003439">
    <property type="entry name" value="ABC_transporter-like_ATP-bd"/>
</dbReference>
<dbReference type="InterPro" id="IPR015856">
    <property type="entry name" value="ABC_transpr_CbiO/EcfA_su"/>
</dbReference>
<evidence type="ECO:0000256" key="1">
    <source>
        <dbReference type="ARBA" id="ARBA00004202"/>
    </source>
</evidence>
<comment type="caution">
    <text evidence="10">The sequence shown here is derived from an EMBL/GenBank/DDBJ whole genome shotgun (WGS) entry which is preliminary data.</text>
</comment>
<evidence type="ECO:0000256" key="3">
    <source>
        <dbReference type="ARBA" id="ARBA00022475"/>
    </source>
</evidence>
<dbReference type="InterPro" id="IPR003593">
    <property type="entry name" value="AAA+_ATPase"/>
</dbReference>
<dbReference type="SUPFAM" id="SSF52540">
    <property type="entry name" value="P-loop containing nucleoside triphosphate hydrolases"/>
    <property type="match status" value="1"/>
</dbReference>
<dbReference type="InterPro" id="IPR027417">
    <property type="entry name" value="P-loop_NTPase"/>
</dbReference>
<dbReference type="Gene3D" id="3.40.50.300">
    <property type="entry name" value="P-loop containing nucleotide triphosphate hydrolases"/>
    <property type="match status" value="1"/>
</dbReference>
<evidence type="ECO:0000313" key="10">
    <source>
        <dbReference type="EMBL" id="MCZ0861833.1"/>
    </source>
</evidence>
<dbReference type="RefSeq" id="WP_268922019.1">
    <property type="nucleotide sequence ID" value="NZ_JAPTGC010000001.1"/>
</dbReference>
<dbReference type="InterPro" id="IPR050095">
    <property type="entry name" value="ECF_ABC_transporter_ATP-bd"/>
</dbReference>
<evidence type="ECO:0000256" key="4">
    <source>
        <dbReference type="ARBA" id="ARBA00022741"/>
    </source>
</evidence>
<keyword evidence="11" id="KW-1185">Reference proteome</keyword>
<dbReference type="PANTHER" id="PTHR43553">
    <property type="entry name" value="HEAVY METAL TRANSPORTER"/>
    <property type="match status" value="1"/>
</dbReference>
<keyword evidence="4" id="KW-0547">Nucleotide-binding</keyword>
<comment type="subcellular location">
    <subcellularLocation>
        <location evidence="1">Cell membrane</location>
        <topology evidence="1">Peripheral membrane protein</topology>
    </subcellularLocation>
</comment>
<comment type="function">
    <text evidence="8">Probably part of an ABC transporter complex. Responsible for energy coupling to the transport system.</text>
</comment>
<reference evidence="10" key="1">
    <citation type="submission" date="2022-12" db="EMBL/GenBank/DDBJ databases">
        <title>Isolation and characterisation of novel Methanocorpusculum spp. from native Australian herbivores indicates the genus is ancestrally host-associated.</title>
        <authorList>
            <person name="Volmer J.G."/>
            <person name="Soo R.M."/>
            <person name="Evans P.N."/>
            <person name="Hoedt E.C."/>
            <person name="Astorga Alsina A.L."/>
            <person name="Woodcroft B.J."/>
            <person name="Tyson G.W."/>
            <person name="Hugenholtz P."/>
            <person name="Morrison M."/>
        </authorList>
    </citation>
    <scope>NUCLEOTIDE SEQUENCE</scope>
    <source>
        <strain evidence="10">CW153</strain>
    </source>
</reference>
<evidence type="ECO:0000256" key="8">
    <source>
        <dbReference type="ARBA" id="ARBA00025157"/>
    </source>
</evidence>
<keyword evidence="3" id="KW-1003">Cell membrane</keyword>
<evidence type="ECO:0000256" key="7">
    <source>
        <dbReference type="ARBA" id="ARBA00023136"/>
    </source>
</evidence>
<dbReference type="Proteomes" id="UP001141336">
    <property type="component" value="Unassembled WGS sequence"/>
</dbReference>
<gene>
    <name evidence="10" type="ORF">O0S09_01000</name>
</gene>
<dbReference type="InterPro" id="IPR017871">
    <property type="entry name" value="ABC_transporter-like_CS"/>
</dbReference>
<dbReference type="GO" id="GO:0005524">
    <property type="term" value="F:ATP binding"/>
    <property type="evidence" value="ECO:0007669"/>
    <property type="project" value="UniProtKB-KW"/>
</dbReference>
<protein>
    <submittedName>
        <fullName evidence="10">ABC transporter ATP-binding protein</fullName>
    </submittedName>
</protein>
<accession>A0ABT4IJC1</accession>
<dbReference type="Pfam" id="PF00005">
    <property type="entry name" value="ABC_tran"/>
    <property type="match status" value="1"/>
</dbReference>
<dbReference type="EMBL" id="JAPTGC010000001">
    <property type="protein sequence ID" value="MCZ0861833.1"/>
    <property type="molecule type" value="Genomic_DNA"/>
</dbReference>
<dbReference type="PANTHER" id="PTHR43553:SF27">
    <property type="entry name" value="ENERGY-COUPLING FACTOR TRANSPORTER ATP-BINDING PROTEIN ECFA2"/>
    <property type="match status" value="1"/>
</dbReference>